<dbReference type="AlphaFoldDB" id="A0A6A4L735"/>
<keyword evidence="1" id="KW-0812">Transmembrane</keyword>
<feature type="non-terminal residue" evidence="3">
    <location>
        <position position="1"/>
    </location>
</feature>
<dbReference type="InterPro" id="IPR026960">
    <property type="entry name" value="RVT-Znf"/>
</dbReference>
<sequence>MKNISLKVGDCKKISFWNDIWLNETCLANTFPSLFSVARNKSVPLELVVGNNSLPIEEASQFRRRLFDREVEQLQTLKHLLFSCGITTTANRADQIERRGCTSKLFSVKSIYILCGDNESITDPIYKFIWKNIAPHNIKCFGWLVVKGRVKTGDYLHRLGIIHSVDGLSSILLAWAWIGIQWVVPPNLLAFLTWWFDRKLKPKLKMIWDCIPFAVFWTLWLKRNAALFDNEALDWNDILELIKLKIIFWARTSWESTSYTTEDFLFRLDSIIASL</sequence>
<comment type="caution">
    <text evidence="3">The sequence shown here is derived from an EMBL/GenBank/DDBJ whole genome shotgun (WGS) entry which is preliminary data.</text>
</comment>
<dbReference type="Pfam" id="PF13966">
    <property type="entry name" value="zf-RVT"/>
    <property type="match status" value="1"/>
</dbReference>
<dbReference type="OrthoDB" id="1684493at2759"/>
<proteinExistence type="predicted"/>
<dbReference type="PANTHER" id="PTHR36617:SF16">
    <property type="entry name" value="OS04G0516500 PROTEIN"/>
    <property type="match status" value="1"/>
</dbReference>
<gene>
    <name evidence="3" type="ORF">C3L33_14786</name>
</gene>
<protein>
    <recommendedName>
        <fullName evidence="2">Reverse transcriptase zinc-binding domain-containing protein</fullName>
    </recommendedName>
</protein>
<keyword evidence="1" id="KW-0472">Membrane</keyword>
<dbReference type="EMBL" id="QEFC01002188">
    <property type="protein sequence ID" value="KAE9453312.1"/>
    <property type="molecule type" value="Genomic_DNA"/>
</dbReference>
<feature type="domain" description="Reverse transcriptase zinc-binding" evidence="2">
    <location>
        <begin position="106"/>
        <end position="163"/>
    </location>
</feature>
<reference evidence="3" key="1">
    <citation type="journal article" date="2019" name="Genome Biol. Evol.">
        <title>The Rhododendron genome and chromosomal organization provide insight into shared whole-genome duplications across the heath family (Ericaceae).</title>
        <authorList>
            <person name="Soza V.L."/>
            <person name="Lindsley D."/>
            <person name="Waalkes A."/>
            <person name="Ramage E."/>
            <person name="Patwardhan R.P."/>
            <person name="Burton J.N."/>
            <person name="Adey A."/>
            <person name="Kumar A."/>
            <person name="Qiu R."/>
            <person name="Shendure J."/>
            <person name="Hall B."/>
        </authorList>
    </citation>
    <scope>NUCLEOTIDE SEQUENCE</scope>
    <source>
        <strain evidence="3">RSF 1966-606</strain>
    </source>
</reference>
<name>A0A6A4L735_9ERIC</name>
<evidence type="ECO:0000256" key="1">
    <source>
        <dbReference type="SAM" id="Phobius"/>
    </source>
</evidence>
<accession>A0A6A4L735</accession>
<dbReference type="PANTHER" id="PTHR36617">
    <property type="entry name" value="PROTEIN, PUTATIVE-RELATED"/>
    <property type="match status" value="1"/>
</dbReference>
<keyword evidence="1" id="KW-1133">Transmembrane helix</keyword>
<feature type="transmembrane region" description="Helical" evidence="1">
    <location>
        <begin position="172"/>
        <end position="196"/>
    </location>
</feature>
<evidence type="ECO:0000313" key="3">
    <source>
        <dbReference type="EMBL" id="KAE9453312.1"/>
    </source>
</evidence>
<evidence type="ECO:0000259" key="2">
    <source>
        <dbReference type="Pfam" id="PF13966"/>
    </source>
</evidence>
<organism evidence="3">
    <name type="scientific">Rhododendron williamsianum</name>
    <dbReference type="NCBI Taxonomy" id="262921"/>
    <lineage>
        <taxon>Eukaryota</taxon>
        <taxon>Viridiplantae</taxon>
        <taxon>Streptophyta</taxon>
        <taxon>Embryophyta</taxon>
        <taxon>Tracheophyta</taxon>
        <taxon>Spermatophyta</taxon>
        <taxon>Magnoliopsida</taxon>
        <taxon>eudicotyledons</taxon>
        <taxon>Gunneridae</taxon>
        <taxon>Pentapetalae</taxon>
        <taxon>asterids</taxon>
        <taxon>Ericales</taxon>
        <taxon>Ericaceae</taxon>
        <taxon>Ericoideae</taxon>
        <taxon>Rhodoreae</taxon>
        <taxon>Rhododendron</taxon>
    </lineage>
</organism>